<evidence type="ECO:0000313" key="2">
    <source>
        <dbReference type="EMBL" id="ROU02395.1"/>
    </source>
</evidence>
<comment type="caution">
    <text evidence="2">The sequence shown here is derived from an EMBL/GenBank/DDBJ whole genome shotgun (WGS) entry which is preliminary data.</text>
</comment>
<keyword evidence="1" id="KW-0472">Membrane</keyword>
<dbReference type="RefSeq" id="WP_123641912.1">
    <property type="nucleotide sequence ID" value="NZ_ML119084.1"/>
</dbReference>
<protein>
    <submittedName>
        <fullName evidence="2">Uncharacterized protein</fullName>
    </submittedName>
</protein>
<dbReference type="AlphaFoldDB" id="A0A3N2R4H5"/>
<dbReference type="OrthoDB" id="7652344at2"/>
<evidence type="ECO:0000313" key="3">
    <source>
        <dbReference type="Proteomes" id="UP000268016"/>
    </source>
</evidence>
<accession>A0A3N2R4H5</accession>
<proteinExistence type="predicted"/>
<evidence type="ECO:0000256" key="1">
    <source>
        <dbReference type="SAM" id="Phobius"/>
    </source>
</evidence>
<dbReference type="Proteomes" id="UP000268016">
    <property type="component" value="Unassembled WGS sequence"/>
</dbReference>
<keyword evidence="3" id="KW-1185">Reference proteome</keyword>
<organism evidence="2 3">
    <name type="scientific">Histidinibacterium lentulum</name>
    <dbReference type="NCBI Taxonomy" id="2480588"/>
    <lineage>
        <taxon>Bacteria</taxon>
        <taxon>Pseudomonadati</taxon>
        <taxon>Pseudomonadota</taxon>
        <taxon>Alphaproteobacteria</taxon>
        <taxon>Rhodobacterales</taxon>
        <taxon>Paracoccaceae</taxon>
        <taxon>Histidinibacterium</taxon>
    </lineage>
</organism>
<keyword evidence="1" id="KW-0812">Transmembrane</keyword>
<keyword evidence="1" id="KW-1133">Transmembrane helix</keyword>
<dbReference type="EMBL" id="RDRB01000004">
    <property type="protein sequence ID" value="ROU02395.1"/>
    <property type="molecule type" value="Genomic_DNA"/>
</dbReference>
<feature type="transmembrane region" description="Helical" evidence="1">
    <location>
        <begin position="43"/>
        <end position="65"/>
    </location>
</feature>
<reference evidence="2 3" key="1">
    <citation type="submission" date="2018-10" db="EMBL/GenBank/DDBJ databases">
        <title>Histidinibacterium lentulum gen. nov., sp. nov., a marine bacterium from the culture broth of Picochlorum sp. 122.</title>
        <authorList>
            <person name="Wang G."/>
        </authorList>
    </citation>
    <scope>NUCLEOTIDE SEQUENCE [LARGE SCALE GENOMIC DNA]</scope>
    <source>
        <strain evidence="2 3">B17</strain>
    </source>
</reference>
<sequence>MSDRVVELGERRARGPGHDFWFAQVDLRLTRIETMVARLEKTLWLAGYGAGTLLALVALAALIGWGSGGR</sequence>
<gene>
    <name evidence="2" type="ORF">EAT49_08610</name>
</gene>
<name>A0A3N2R4H5_9RHOB</name>